<dbReference type="InterPro" id="IPR001356">
    <property type="entry name" value="HD"/>
</dbReference>
<dbReference type="InterPro" id="IPR017970">
    <property type="entry name" value="Homeobox_CS"/>
</dbReference>
<sequence>MLQFPFPISCWSIQSSSSFSSSSSSSCFLLFHHSLKVSSLTDDQLECLCLALENFDNFRGLELLLNLIPPTFFEKSSSKSVLLRAKALLLFYEGRYEEFKEYIRLNQFKQKDHNLLQNLWNEANYLEASKQRNKPLDAVSRYRIRKKNIFPSSIWDGEGTSYCFKKKAREILKQSYKIDSVPDMQRKQELAKQTELSVLQVSNWFKNQRQRARQNKREIKQLKNKEILEECNCCNNTSDYAESEGRQSVADKQKANKKLHHFCVKKRRDNANIWTSPFENNNNNNKDD</sequence>
<dbReference type="OMA" id="RDNANIW"/>
<dbReference type="GO" id="GO:0000981">
    <property type="term" value="F:DNA-binding transcription factor activity, RNA polymerase II-specific"/>
    <property type="evidence" value="ECO:0007669"/>
    <property type="project" value="InterPro"/>
</dbReference>
<dbReference type="SUPFAM" id="SSF46689">
    <property type="entry name" value="Homeodomain-like"/>
    <property type="match status" value="1"/>
</dbReference>
<evidence type="ECO:0000256" key="2">
    <source>
        <dbReference type="ARBA" id="ARBA00023125"/>
    </source>
</evidence>
<dbReference type="AlphaFoldDB" id="A0A1I8B7U9"/>
<proteinExistence type="predicted"/>
<keyword evidence="4 5" id="KW-0539">Nucleus</keyword>
<feature type="domain" description="Homeobox" evidence="7">
    <location>
        <begin position="164"/>
        <end position="215"/>
    </location>
</feature>
<name>A0A1I8B7U9_MELHA</name>
<evidence type="ECO:0000256" key="6">
    <source>
        <dbReference type="RuleBase" id="RU000682"/>
    </source>
</evidence>
<accession>A0A1I8B7U9</accession>
<evidence type="ECO:0000313" key="8">
    <source>
        <dbReference type="Proteomes" id="UP000095281"/>
    </source>
</evidence>
<evidence type="ECO:0000256" key="3">
    <source>
        <dbReference type="ARBA" id="ARBA00023155"/>
    </source>
</evidence>
<dbReference type="PROSITE" id="PS00027">
    <property type="entry name" value="HOMEOBOX_1"/>
    <property type="match status" value="1"/>
</dbReference>
<dbReference type="Proteomes" id="UP000095281">
    <property type="component" value="Unplaced"/>
</dbReference>
<dbReference type="GO" id="GO:0005634">
    <property type="term" value="C:nucleus"/>
    <property type="evidence" value="ECO:0007669"/>
    <property type="project" value="UniProtKB-SubCell"/>
</dbReference>
<evidence type="ECO:0000313" key="9">
    <source>
        <dbReference type="WBParaSite" id="MhA1_Contig1493.frz3.gene10"/>
    </source>
</evidence>
<evidence type="ECO:0000256" key="4">
    <source>
        <dbReference type="ARBA" id="ARBA00023242"/>
    </source>
</evidence>
<dbReference type="GO" id="GO:0005667">
    <property type="term" value="C:transcription regulator complex"/>
    <property type="evidence" value="ECO:0007669"/>
    <property type="project" value="TreeGrafter"/>
</dbReference>
<dbReference type="WBParaSite" id="MhA1_Contig1493.frz3.gene10">
    <property type="protein sequence ID" value="MhA1_Contig1493.frz3.gene10"/>
    <property type="gene ID" value="MhA1_Contig1493.frz3.gene10"/>
</dbReference>
<feature type="DNA-binding region" description="Homeobox" evidence="5">
    <location>
        <begin position="166"/>
        <end position="216"/>
    </location>
</feature>
<keyword evidence="8" id="KW-1185">Reference proteome</keyword>
<organism evidence="8 9">
    <name type="scientific">Meloidogyne hapla</name>
    <name type="common">Root-knot nematode worm</name>
    <dbReference type="NCBI Taxonomy" id="6305"/>
    <lineage>
        <taxon>Eukaryota</taxon>
        <taxon>Metazoa</taxon>
        <taxon>Ecdysozoa</taxon>
        <taxon>Nematoda</taxon>
        <taxon>Chromadorea</taxon>
        <taxon>Rhabditida</taxon>
        <taxon>Tylenchina</taxon>
        <taxon>Tylenchomorpha</taxon>
        <taxon>Tylenchoidea</taxon>
        <taxon>Meloidogynidae</taxon>
        <taxon>Meloidogyninae</taxon>
        <taxon>Meloidogyne</taxon>
    </lineage>
</organism>
<keyword evidence="3 5" id="KW-0371">Homeobox</keyword>
<keyword evidence="2 5" id="KW-0238">DNA-binding</keyword>
<dbReference type="InterPro" id="IPR009057">
    <property type="entry name" value="Homeodomain-like_sf"/>
</dbReference>
<dbReference type="GO" id="GO:0000978">
    <property type="term" value="F:RNA polymerase II cis-regulatory region sequence-specific DNA binding"/>
    <property type="evidence" value="ECO:0007669"/>
    <property type="project" value="TreeGrafter"/>
</dbReference>
<evidence type="ECO:0000259" key="7">
    <source>
        <dbReference type="PROSITE" id="PS50071"/>
    </source>
</evidence>
<dbReference type="SMART" id="SM00389">
    <property type="entry name" value="HOX"/>
    <property type="match status" value="1"/>
</dbReference>
<comment type="subcellular location">
    <subcellularLocation>
        <location evidence="1 5 6">Nucleus</location>
    </subcellularLocation>
</comment>
<evidence type="ECO:0000256" key="1">
    <source>
        <dbReference type="ARBA" id="ARBA00004123"/>
    </source>
</evidence>
<dbReference type="CDD" id="cd00086">
    <property type="entry name" value="homeodomain"/>
    <property type="match status" value="1"/>
</dbReference>
<dbReference type="PANTHER" id="PTHR10390:SF61">
    <property type="entry name" value="HOMEOBOX PROTEIN SIX2"/>
    <property type="match status" value="1"/>
</dbReference>
<dbReference type="PROSITE" id="PS50071">
    <property type="entry name" value="HOMEOBOX_2"/>
    <property type="match status" value="1"/>
</dbReference>
<dbReference type="Pfam" id="PF16878">
    <property type="entry name" value="SIX1_SD"/>
    <property type="match status" value="1"/>
</dbReference>
<reference evidence="9" key="1">
    <citation type="submission" date="2016-11" db="UniProtKB">
        <authorList>
            <consortium name="WormBaseParasite"/>
        </authorList>
    </citation>
    <scope>IDENTIFICATION</scope>
</reference>
<dbReference type="Pfam" id="PF00046">
    <property type="entry name" value="Homeodomain"/>
    <property type="match status" value="1"/>
</dbReference>
<dbReference type="InterPro" id="IPR031701">
    <property type="entry name" value="SIX1_SD"/>
</dbReference>
<dbReference type="Gene3D" id="1.10.10.60">
    <property type="entry name" value="Homeodomain-like"/>
    <property type="match status" value="1"/>
</dbReference>
<protein>
    <submittedName>
        <fullName evidence="9">Homeobox domain-containing protein</fullName>
    </submittedName>
</protein>
<dbReference type="PANTHER" id="PTHR10390">
    <property type="entry name" value="HOMEOBOX PROTEIN SIX"/>
    <property type="match status" value="1"/>
</dbReference>
<evidence type="ECO:0000256" key="5">
    <source>
        <dbReference type="PROSITE-ProRule" id="PRU00108"/>
    </source>
</evidence>